<dbReference type="PANTHER" id="PTHR12815">
    <property type="entry name" value="SORTING AND ASSEMBLY MACHINERY SAMM50 PROTEIN FAMILY MEMBER"/>
    <property type="match status" value="1"/>
</dbReference>
<evidence type="ECO:0000256" key="1">
    <source>
        <dbReference type="ARBA" id="ARBA00004442"/>
    </source>
</evidence>
<evidence type="ECO:0000256" key="3">
    <source>
        <dbReference type="ARBA" id="ARBA00015419"/>
    </source>
</evidence>
<evidence type="ECO:0000256" key="5">
    <source>
        <dbReference type="ARBA" id="ARBA00023136"/>
    </source>
</evidence>
<organism evidence="11 12">
    <name type="scientific">Caulobacter vibrioides (strain ATCC 19089 / CIP 103742 / CB 15)</name>
    <name type="common">Caulobacter crescentus</name>
    <dbReference type="NCBI Taxonomy" id="190650"/>
    <lineage>
        <taxon>Bacteria</taxon>
        <taxon>Pseudomonadati</taxon>
        <taxon>Pseudomonadota</taxon>
        <taxon>Alphaproteobacteria</taxon>
        <taxon>Caulobacterales</taxon>
        <taxon>Caulobacteraceae</taxon>
        <taxon>Caulobacter</taxon>
    </lineage>
</organism>
<dbReference type="BioCyc" id="CAULO:CC1603-MONOMER"/>
<evidence type="ECO:0000313" key="11">
    <source>
        <dbReference type="EMBL" id="AAK23582.1"/>
    </source>
</evidence>
<dbReference type="EMBL" id="AE005673">
    <property type="protein sequence ID" value="AAK23582.1"/>
    <property type="molecule type" value="Genomic_DNA"/>
</dbReference>
<evidence type="ECO:0000256" key="2">
    <source>
        <dbReference type="ARBA" id="ARBA00010248"/>
    </source>
</evidence>
<comment type="similarity">
    <text evidence="2">Belongs to the TamA family.</text>
</comment>
<evidence type="ECO:0000256" key="8">
    <source>
        <dbReference type="SAM" id="MobiDB-lite"/>
    </source>
</evidence>
<dbReference type="eggNOG" id="COG0729">
    <property type="taxonomic scope" value="Bacteria"/>
</dbReference>
<dbReference type="Pfam" id="PF01103">
    <property type="entry name" value="Omp85"/>
    <property type="match status" value="1"/>
</dbReference>
<dbReference type="SMR" id="Q9A7W6"/>
<proteinExistence type="inferred from homology"/>
<evidence type="ECO:0000259" key="10">
    <source>
        <dbReference type="Pfam" id="PF17243"/>
    </source>
</evidence>
<keyword evidence="12" id="KW-1185">Reference proteome</keyword>
<keyword evidence="4" id="KW-1134">Transmembrane beta strand</keyword>
<dbReference type="InterPro" id="IPR039910">
    <property type="entry name" value="D15-like"/>
</dbReference>
<dbReference type="Gene3D" id="2.40.160.50">
    <property type="entry name" value="membrane protein fhac: a member of the omp85/tpsb transporter family"/>
    <property type="match status" value="1"/>
</dbReference>
<feature type="domain" description="TamA POTRA" evidence="10">
    <location>
        <begin position="63"/>
        <end position="136"/>
    </location>
</feature>
<dbReference type="STRING" id="190650.CC_1603"/>
<dbReference type="HOGENOM" id="CLU_018618_0_1_5"/>
<dbReference type="EnsemblBacteria" id="AAK23582">
    <property type="protein sequence ID" value="AAK23582"/>
    <property type="gene ID" value="CC_1603"/>
</dbReference>
<dbReference type="PATRIC" id="fig|190650.5.peg.1630"/>
<dbReference type="AlphaFoldDB" id="Q9A7W6"/>
<evidence type="ECO:0000256" key="4">
    <source>
        <dbReference type="ARBA" id="ARBA00022452"/>
    </source>
</evidence>
<protein>
    <recommendedName>
        <fullName evidence="3">Translocation and assembly module subunit TamA</fullName>
    </recommendedName>
    <alternativeName>
        <fullName evidence="6">Autotransporter assembly factor TamA</fullName>
    </alternativeName>
</protein>
<dbReference type="Gene3D" id="3.10.20.310">
    <property type="entry name" value="membrane protein fhac"/>
    <property type="match status" value="2"/>
</dbReference>
<keyword evidence="4" id="KW-0812">Transmembrane</keyword>
<evidence type="ECO:0000256" key="6">
    <source>
        <dbReference type="ARBA" id="ARBA00033063"/>
    </source>
</evidence>
<gene>
    <name evidence="11" type="ordered locus">CC_1603</name>
</gene>
<evidence type="ECO:0000259" key="9">
    <source>
        <dbReference type="Pfam" id="PF01103"/>
    </source>
</evidence>
<sequence length="628" mass="68203">MRSARDGGGRHSERDTSPARDYSRGGGASRGERDLVLGRTTLALAAVTWLSASAAWADEPMAQIQGVEDRALRDAIQRALSDSKQPPRSRSEARRRARQAGEDAIAVLRAEGYYAYTVEPDVTEGDPPRAIVRITPGPAFLLADPHIDWSGSPPDEGVRQRAVAAMRLTEGEPGRSADVVGAEGRIVAQVAKLGYADVAAEPREVVVDHADRTVRPTFRIMAGELVRLNGVDVVTKGRTNPEWVGRLAPWVAGDVYDPEDVAELERRLRDTAVYDSISVSLAGTDKASAEGYRPVVVTLSDRRARTIELGAGYSTSEGAGVDARWIRYNRQKRADTTTYALRFAKLEQRLGAEISLPHWRRPQQTLKLNSSVFRNDTDAYNETGATVGVDLTRRRQTTAYRTFGVSFDLSQTKEQVNRNGLIAGRKLNLATLAGLAAYAWDFSDDILDPKRGWRLETRAEPTYVAGDTSVPYLKLAGQGSAYLPFGKQDSTVLAARVKLGAILGAGLLDVPASRRFFSGGGGSVRGYAYQAIGPRLSDNTPQGGISLVETSFEVRQKITDRWSGVAFVDAGAIGTHETPQREDFRAGAGLGVRYDLGFGPIRADIAAPLGRRKGDPKFQIYLSIGQSF</sequence>
<comment type="subunit">
    <text evidence="7">Interacts with TamB to form the translocation and assembly module (TAM).</text>
</comment>
<comment type="subcellular location">
    <subcellularLocation>
        <location evidence="1">Cell outer membrane</location>
    </subcellularLocation>
</comment>
<reference evidence="11 12" key="1">
    <citation type="journal article" date="2001" name="Proc. Natl. Acad. Sci. U.S.A.">
        <title>Complete genome sequence of Caulobacter crescentus.</title>
        <authorList>
            <person name="Nierman W.C."/>
            <person name="Feldblyum T.V."/>
            <person name="Laub M.T."/>
            <person name="Paulsen I.T."/>
            <person name="Nelson K.E."/>
            <person name="Eisen J.A."/>
            <person name="Heidelberg J.F."/>
            <person name="Alley M.R."/>
            <person name="Ohta N."/>
            <person name="Maddock J.R."/>
            <person name="Potocka I."/>
            <person name="Nelson W.C."/>
            <person name="Newton A."/>
            <person name="Stephens C."/>
            <person name="Phadke N.D."/>
            <person name="Ely B."/>
            <person name="DeBoy R.T."/>
            <person name="Dodson R.J."/>
            <person name="Durkin A.S."/>
            <person name="Gwinn M.L."/>
            <person name="Haft D.H."/>
            <person name="Kolonay J.F."/>
            <person name="Smit J."/>
            <person name="Craven M.B."/>
            <person name="Khouri H."/>
            <person name="Shetty J."/>
            <person name="Berry K."/>
            <person name="Utterback T."/>
            <person name="Tran K."/>
            <person name="Wolf A."/>
            <person name="Vamathevan J."/>
            <person name="Ermolaeva M."/>
            <person name="White O."/>
            <person name="Salzberg S.L."/>
            <person name="Venter J.C."/>
            <person name="Shapiro L."/>
            <person name="Fraser C.M."/>
        </authorList>
    </citation>
    <scope>NUCLEOTIDE SEQUENCE [LARGE SCALE GENOMIC DNA]</scope>
    <source>
        <strain evidence="12">ATCC 19089 / CB15</strain>
    </source>
</reference>
<dbReference type="Pfam" id="PF17243">
    <property type="entry name" value="POTRA_TamA_1"/>
    <property type="match status" value="1"/>
</dbReference>
<feature type="domain" description="Bacterial surface antigen (D15)" evidence="9">
    <location>
        <begin position="329"/>
        <end position="628"/>
    </location>
</feature>
<dbReference type="KEGG" id="ccr:CC_1603"/>
<feature type="region of interest" description="Disordered" evidence="8">
    <location>
        <begin position="79"/>
        <end position="98"/>
    </location>
</feature>
<dbReference type="PIR" id="B87448">
    <property type="entry name" value="B87448"/>
</dbReference>
<evidence type="ECO:0000256" key="7">
    <source>
        <dbReference type="ARBA" id="ARBA00093548"/>
    </source>
</evidence>
<keyword evidence="5" id="KW-0472">Membrane</keyword>
<dbReference type="PANTHER" id="PTHR12815:SF42">
    <property type="entry name" value="BACTERIAL SURFACE ANTIGEN (D15) DOMAIN-CONTAINING PROTEIN"/>
    <property type="match status" value="1"/>
</dbReference>
<accession>Q9A7W6</accession>
<evidence type="ECO:0000313" key="12">
    <source>
        <dbReference type="Proteomes" id="UP000001816"/>
    </source>
</evidence>
<dbReference type="GO" id="GO:0009279">
    <property type="term" value="C:cell outer membrane"/>
    <property type="evidence" value="ECO:0007669"/>
    <property type="project" value="UniProtKB-SubCell"/>
</dbReference>
<feature type="region of interest" description="Disordered" evidence="8">
    <location>
        <begin position="1"/>
        <end position="33"/>
    </location>
</feature>
<name>Q9A7W6_CAUVC</name>
<feature type="compositionally biased region" description="Basic and acidic residues" evidence="8">
    <location>
        <begin position="1"/>
        <end position="23"/>
    </location>
</feature>
<dbReference type="InterPro" id="IPR000184">
    <property type="entry name" value="Bac_surfAg_D15"/>
</dbReference>
<dbReference type="Proteomes" id="UP000001816">
    <property type="component" value="Chromosome"/>
</dbReference>
<dbReference type="InterPro" id="IPR035243">
    <property type="entry name" value="TamA_POTRA_Dom_1"/>
</dbReference>